<gene>
    <name evidence="1" type="ORF">I6I06_24875</name>
</gene>
<sequence length="73" mass="8687">MKKHAYVEHRPRSTDKNTPTLHHVVIVEHKEVKQTATQKEAADWALAQDYIVHVARERHLQDRDQPAHWRSYP</sequence>
<dbReference type="Proteomes" id="UP000595610">
    <property type="component" value="Chromosome 2"/>
</dbReference>
<dbReference type="EMBL" id="CP066076">
    <property type="protein sequence ID" value="QQC66021.1"/>
    <property type="molecule type" value="Genomic_DNA"/>
</dbReference>
<dbReference type="KEGG" id="pgis:I6I06_24875"/>
<name>A0A7T4N697_9BURK</name>
<protein>
    <submittedName>
        <fullName evidence="1">Uncharacterized protein</fullName>
    </submittedName>
</protein>
<dbReference type="AlphaFoldDB" id="A0A7T4N697"/>
<evidence type="ECO:0000313" key="1">
    <source>
        <dbReference type="EMBL" id="QQC66021.1"/>
    </source>
</evidence>
<evidence type="ECO:0000313" key="2">
    <source>
        <dbReference type="Proteomes" id="UP000595610"/>
    </source>
</evidence>
<dbReference type="RefSeq" id="WP_042324852.1">
    <property type="nucleotide sequence ID" value="NZ_CP066076.1"/>
</dbReference>
<organism evidence="1 2">
    <name type="scientific">Paraburkholderia ginsengisoli</name>
    <dbReference type="NCBI Taxonomy" id="311231"/>
    <lineage>
        <taxon>Bacteria</taxon>
        <taxon>Pseudomonadati</taxon>
        <taxon>Pseudomonadota</taxon>
        <taxon>Betaproteobacteria</taxon>
        <taxon>Burkholderiales</taxon>
        <taxon>Burkholderiaceae</taxon>
        <taxon>Paraburkholderia</taxon>
    </lineage>
</organism>
<accession>A0A7T4N697</accession>
<proteinExistence type="predicted"/>
<reference evidence="1 2" key="1">
    <citation type="submission" date="2020-12" db="EMBL/GenBank/DDBJ databases">
        <title>FDA dAtabase for Regulatory Grade micrObial Sequences (FDA-ARGOS): Supporting development and validation of Infectious Disease Dx tests.</title>
        <authorList>
            <person name="Nelson B."/>
            <person name="Plummer A."/>
            <person name="Tallon L."/>
            <person name="Sadzewicz L."/>
            <person name="Zhao X."/>
            <person name="Boylan J."/>
            <person name="Ott S."/>
            <person name="Bowen H."/>
            <person name="Vavikolanu K."/>
            <person name="Mehta A."/>
            <person name="Aluvathingal J."/>
            <person name="Nadendla S."/>
            <person name="Myers T."/>
            <person name="Yan Y."/>
            <person name="Sichtig H."/>
        </authorList>
    </citation>
    <scope>NUCLEOTIDE SEQUENCE [LARGE SCALE GENOMIC DNA]</scope>
    <source>
        <strain evidence="1 2">FDAARGOS_1049</strain>
    </source>
</reference>
<keyword evidence="2" id="KW-1185">Reference proteome</keyword>